<keyword evidence="1" id="KW-0812">Transmembrane</keyword>
<keyword evidence="3" id="KW-1185">Reference proteome</keyword>
<accession>A0ABW4WV65</accession>
<dbReference type="RefSeq" id="WP_229960349.1">
    <property type="nucleotide sequence ID" value="NZ_JAJJWI010000007.1"/>
</dbReference>
<reference evidence="3" key="1">
    <citation type="journal article" date="2019" name="Int. J. Syst. Evol. Microbiol.">
        <title>The Global Catalogue of Microorganisms (GCM) 10K type strain sequencing project: providing services to taxonomists for standard genome sequencing and annotation.</title>
        <authorList>
            <consortium name="The Broad Institute Genomics Platform"/>
            <consortium name="The Broad Institute Genome Sequencing Center for Infectious Disease"/>
            <person name="Wu L."/>
            <person name="Ma J."/>
        </authorList>
    </citation>
    <scope>NUCLEOTIDE SEQUENCE [LARGE SCALE GENOMIC DNA]</scope>
    <source>
        <strain evidence="3">JCM 16545</strain>
    </source>
</reference>
<gene>
    <name evidence="2" type="ORF">ACFSKU_06510</name>
</gene>
<evidence type="ECO:0000256" key="1">
    <source>
        <dbReference type="SAM" id="Phobius"/>
    </source>
</evidence>
<sequence>MKILKAALDLILVAYIVFAVLLLATVLNENTIFNVSSENQVLVLYKVLVGVGAGIMLLKLLVNYLYITGIRHEQHRADLKINELKADLYEKRQAFRSNSIKQPEAREAVEVDI</sequence>
<evidence type="ECO:0000313" key="3">
    <source>
        <dbReference type="Proteomes" id="UP001597369"/>
    </source>
</evidence>
<proteinExistence type="predicted"/>
<keyword evidence="1" id="KW-0472">Membrane</keyword>
<dbReference type="Proteomes" id="UP001597369">
    <property type="component" value="Unassembled WGS sequence"/>
</dbReference>
<feature type="transmembrane region" description="Helical" evidence="1">
    <location>
        <begin position="47"/>
        <end position="67"/>
    </location>
</feature>
<evidence type="ECO:0008006" key="4">
    <source>
        <dbReference type="Google" id="ProtNLM"/>
    </source>
</evidence>
<keyword evidence="1" id="KW-1133">Transmembrane helix</keyword>
<evidence type="ECO:0000313" key="2">
    <source>
        <dbReference type="EMBL" id="MFD2066532.1"/>
    </source>
</evidence>
<protein>
    <recommendedName>
        <fullName evidence="4">Lipopolysaccharide assembly protein A domain-containing protein</fullName>
    </recommendedName>
</protein>
<name>A0ABW4WV65_9BACT</name>
<comment type="caution">
    <text evidence="2">The sequence shown here is derived from an EMBL/GenBank/DDBJ whole genome shotgun (WGS) entry which is preliminary data.</text>
</comment>
<dbReference type="EMBL" id="JBHUHV010000019">
    <property type="protein sequence ID" value="MFD2066532.1"/>
    <property type="molecule type" value="Genomic_DNA"/>
</dbReference>
<feature type="transmembrane region" description="Helical" evidence="1">
    <location>
        <begin position="7"/>
        <end position="27"/>
    </location>
</feature>
<organism evidence="2 3">
    <name type="scientific">Pontibacter silvestris</name>
    <dbReference type="NCBI Taxonomy" id="2305183"/>
    <lineage>
        <taxon>Bacteria</taxon>
        <taxon>Pseudomonadati</taxon>
        <taxon>Bacteroidota</taxon>
        <taxon>Cytophagia</taxon>
        <taxon>Cytophagales</taxon>
        <taxon>Hymenobacteraceae</taxon>
        <taxon>Pontibacter</taxon>
    </lineage>
</organism>